<organism evidence="2">
    <name type="scientific">Tetraodon nigroviridis</name>
    <name type="common">Spotted green pufferfish</name>
    <name type="synonym">Chelonodon nigroviridis</name>
    <dbReference type="NCBI Taxonomy" id="99883"/>
    <lineage>
        <taxon>Eukaryota</taxon>
        <taxon>Metazoa</taxon>
        <taxon>Chordata</taxon>
        <taxon>Craniata</taxon>
        <taxon>Vertebrata</taxon>
        <taxon>Euteleostomi</taxon>
        <taxon>Actinopterygii</taxon>
        <taxon>Neopterygii</taxon>
        <taxon>Teleostei</taxon>
        <taxon>Neoteleostei</taxon>
        <taxon>Acanthomorphata</taxon>
        <taxon>Eupercaria</taxon>
        <taxon>Tetraodontiformes</taxon>
        <taxon>Tetradontoidea</taxon>
        <taxon>Tetraodontidae</taxon>
        <taxon>Tetraodon</taxon>
    </lineage>
</organism>
<reference evidence="2" key="2">
    <citation type="submission" date="2004-02" db="EMBL/GenBank/DDBJ databases">
        <authorList>
            <consortium name="Genoscope"/>
            <consortium name="Whitehead Institute Centre for Genome Research"/>
        </authorList>
    </citation>
    <scope>NUCLEOTIDE SEQUENCE</scope>
</reference>
<dbReference type="InterPro" id="IPR058545">
    <property type="entry name" value="Beta-prop_EMC1_1st"/>
</dbReference>
<dbReference type="KEGG" id="tng:GSTEN00022547G001"/>
<accession>Q4S818</accession>
<dbReference type="Pfam" id="PF25293">
    <property type="entry name" value="Beta-prop_EMC1_N"/>
    <property type="match status" value="1"/>
</dbReference>
<reference evidence="2" key="1">
    <citation type="journal article" date="2004" name="Nature">
        <title>Genome duplication in the teleost fish Tetraodon nigroviridis reveals the early vertebrate proto-karyotype.</title>
        <authorList>
            <person name="Jaillon O."/>
            <person name="Aury J.-M."/>
            <person name="Brunet F."/>
            <person name="Petit J.-L."/>
            <person name="Stange-Thomann N."/>
            <person name="Mauceli E."/>
            <person name="Bouneau L."/>
            <person name="Fischer C."/>
            <person name="Ozouf-Costaz C."/>
            <person name="Bernot A."/>
            <person name="Nicaud S."/>
            <person name="Jaffe D."/>
            <person name="Fisher S."/>
            <person name="Lutfalla G."/>
            <person name="Dossat C."/>
            <person name="Segurens B."/>
            <person name="Dasilva C."/>
            <person name="Salanoubat M."/>
            <person name="Levy M."/>
            <person name="Boudet N."/>
            <person name="Castellano S."/>
            <person name="Anthouard V."/>
            <person name="Jubin C."/>
            <person name="Castelli V."/>
            <person name="Katinka M."/>
            <person name="Vacherie B."/>
            <person name="Biemont C."/>
            <person name="Skalli Z."/>
            <person name="Cattolico L."/>
            <person name="Poulain J."/>
            <person name="De Berardinis V."/>
            <person name="Cruaud C."/>
            <person name="Duprat S."/>
            <person name="Brottier P."/>
            <person name="Coutanceau J.-P."/>
            <person name="Gouzy J."/>
            <person name="Parra G."/>
            <person name="Lardier G."/>
            <person name="Chapple C."/>
            <person name="McKernan K.J."/>
            <person name="McEwan P."/>
            <person name="Bosak S."/>
            <person name="Kellis M."/>
            <person name="Volff J.-N."/>
            <person name="Guigo R."/>
            <person name="Zody M.C."/>
            <person name="Mesirov J."/>
            <person name="Lindblad-Toh K."/>
            <person name="Birren B."/>
            <person name="Nusbaum C."/>
            <person name="Kahn D."/>
            <person name="Robinson-Rechavi M."/>
            <person name="Laudet V."/>
            <person name="Schachter V."/>
            <person name="Quetier F."/>
            <person name="Saurin W."/>
            <person name="Scarpelli C."/>
            <person name="Wincker P."/>
            <person name="Lander E.S."/>
            <person name="Weissenbach J."/>
            <person name="Roest Crollius H."/>
        </authorList>
    </citation>
    <scope>NUCLEOTIDE SEQUENCE [LARGE SCALE GENOMIC DNA]</scope>
</reference>
<comment type="caution">
    <text evidence="2">The sequence shown here is derived from an EMBL/GenBank/DDBJ whole genome shotgun (WGS) entry which is preliminary data.</text>
</comment>
<dbReference type="HOGENOM" id="CLU_005034_2_1_1"/>
<feature type="non-terminal residue" evidence="2">
    <location>
        <position position="1"/>
    </location>
</feature>
<dbReference type="AlphaFoldDB" id="Q4S818"/>
<feature type="domain" description="EMC1 first beta-propeller" evidence="1">
    <location>
        <begin position="1"/>
        <end position="72"/>
    </location>
</feature>
<evidence type="ECO:0000259" key="1">
    <source>
        <dbReference type="Pfam" id="PF25293"/>
    </source>
</evidence>
<dbReference type="EMBL" id="CAAE01014710">
    <property type="protein sequence ID" value="CAG03214.1"/>
    <property type="molecule type" value="Genomic_DNA"/>
</dbReference>
<proteinExistence type="predicted"/>
<feature type="non-terminal residue" evidence="2">
    <location>
        <position position="72"/>
    </location>
</feature>
<protein>
    <submittedName>
        <fullName evidence="2">(spotted green pufferfish) hypothetical protein</fullName>
    </submittedName>
</protein>
<gene>
    <name evidence="2" type="ORF">GSTENG00022547001</name>
</gene>
<dbReference type="OrthoDB" id="28092at2759"/>
<sequence>VLVVGKGRLLRSWDVTVGGLNWEVVLDSGSYQAACLVGQQDNVKHVAILKKTTISLHYLSNGHPKWIENLPE</sequence>
<name>Q4S818_TETNG</name>
<evidence type="ECO:0000313" key="2">
    <source>
        <dbReference type="EMBL" id="CAG03214.1"/>
    </source>
</evidence>